<dbReference type="EnsemblMetazoa" id="GPPI023183-RA">
    <property type="protein sequence ID" value="GPPI023183-PA"/>
    <property type="gene ID" value="GPPI023183"/>
</dbReference>
<evidence type="ECO:0000313" key="2">
    <source>
        <dbReference type="Proteomes" id="UP000092460"/>
    </source>
</evidence>
<reference evidence="1" key="2">
    <citation type="submission" date="2020-05" db="UniProtKB">
        <authorList>
            <consortium name="EnsemblMetazoa"/>
        </authorList>
    </citation>
    <scope>IDENTIFICATION</scope>
    <source>
        <strain evidence="1">IAEA</strain>
    </source>
</reference>
<sequence>MEINGKQVAKDEKNNLLLRSEYMDPALPKPFVNEAFDEAYDIFNSANEINMTALDIGKRLHATIVARLAFFTVGLHTAIIVKGKNLEGANSRKRLVTLRIKKDPPAV</sequence>
<dbReference type="Proteomes" id="UP000092460">
    <property type="component" value="Unassembled WGS sequence"/>
</dbReference>
<reference evidence="2" key="1">
    <citation type="submission" date="2015-01" db="EMBL/GenBank/DDBJ databases">
        <authorList>
            <person name="Aksoy S."/>
            <person name="Warren W."/>
            <person name="Wilson R.K."/>
        </authorList>
    </citation>
    <scope>NUCLEOTIDE SEQUENCE [LARGE SCALE GENOMIC DNA]</scope>
    <source>
        <strain evidence="2">IAEA</strain>
    </source>
</reference>
<protein>
    <submittedName>
        <fullName evidence="1">Uncharacterized protein</fullName>
    </submittedName>
</protein>
<name>A0A1B0B9L1_9MUSC</name>
<proteinExistence type="predicted"/>
<dbReference type="AlphaFoldDB" id="A0A1B0B9L1"/>
<keyword evidence="2" id="KW-1185">Reference proteome</keyword>
<organism evidence="1 2">
    <name type="scientific">Glossina palpalis gambiensis</name>
    <dbReference type="NCBI Taxonomy" id="67801"/>
    <lineage>
        <taxon>Eukaryota</taxon>
        <taxon>Metazoa</taxon>
        <taxon>Ecdysozoa</taxon>
        <taxon>Arthropoda</taxon>
        <taxon>Hexapoda</taxon>
        <taxon>Insecta</taxon>
        <taxon>Pterygota</taxon>
        <taxon>Neoptera</taxon>
        <taxon>Endopterygota</taxon>
        <taxon>Diptera</taxon>
        <taxon>Brachycera</taxon>
        <taxon>Muscomorpha</taxon>
        <taxon>Hippoboscoidea</taxon>
        <taxon>Glossinidae</taxon>
        <taxon>Glossina</taxon>
    </lineage>
</organism>
<evidence type="ECO:0000313" key="1">
    <source>
        <dbReference type="EnsemblMetazoa" id="GPPI023183-PA"/>
    </source>
</evidence>
<dbReference type="EMBL" id="JXJN01010490">
    <property type="status" value="NOT_ANNOTATED_CDS"/>
    <property type="molecule type" value="Genomic_DNA"/>
</dbReference>
<accession>A0A1B0B9L1</accession>
<dbReference type="VEuPathDB" id="VectorBase:GPPI023183"/>